<keyword evidence="3" id="KW-1185">Reference proteome</keyword>
<dbReference type="Proteomes" id="UP000315295">
    <property type="component" value="Unassembled WGS sequence"/>
</dbReference>
<dbReference type="EMBL" id="VIEB01000371">
    <property type="protein sequence ID" value="TQD93301.1"/>
    <property type="molecule type" value="Genomic_DNA"/>
</dbReference>
<feature type="transmembrane region" description="Helical" evidence="1">
    <location>
        <begin position="20"/>
        <end position="39"/>
    </location>
</feature>
<keyword evidence="1" id="KW-0472">Membrane</keyword>
<comment type="caution">
    <text evidence="2">The sequence shown here is derived from an EMBL/GenBank/DDBJ whole genome shotgun (WGS) entry which is preliminary data.</text>
</comment>
<dbReference type="AlphaFoldDB" id="A0A540M3I1"/>
<keyword evidence="1" id="KW-1133">Transmembrane helix</keyword>
<protein>
    <submittedName>
        <fullName evidence="2">Uncharacterized protein</fullName>
    </submittedName>
</protein>
<name>A0A540M3I1_MALBA</name>
<reference evidence="2 3" key="1">
    <citation type="journal article" date="2019" name="G3 (Bethesda)">
        <title>Sequencing of a Wild Apple (Malus baccata) Genome Unravels the Differences Between Cultivated and Wild Apple Species Regarding Disease Resistance and Cold Tolerance.</title>
        <authorList>
            <person name="Chen X."/>
        </authorList>
    </citation>
    <scope>NUCLEOTIDE SEQUENCE [LARGE SCALE GENOMIC DNA]</scope>
    <source>
        <strain evidence="3">cv. Shandingzi</strain>
        <tissue evidence="2">Leaves</tissue>
    </source>
</reference>
<evidence type="ECO:0000313" key="2">
    <source>
        <dbReference type="EMBL" id="TQD93301.1"/>
    </source>
</evidence>
<sequence length="87" mass="9677">MMFPPLDLDTRPHAPTLCLLHLGRAFAGVASLGLFQIWLRVVQPAALVRLADEAIQICAVVFIRSGASFYRKVCCLVASFSEYFVNY</sequence>
<gene>
    <name evidence="2" type="ORF">C1H46_021059</name>
</gene>
<proteinExistence type="predicted"/>
<evidence type="ECO:0000313" key="3">
    <source>
        <dbReference type="Proteomes" id="UP000315295"/>
    </source>
</evidence>
<evidence type="ECO:0000256" key="1">
    <source>
        <dbReference type="SAM" id="Phobius"/>
    </source>
</evidence>
<accession>A0A540M3I1</accession>
<keyword evidence="1" id="KW-0812">Transmembrane</keyword>
<organism evidence="2 3">
    <name type="scientific">Malus baccata</name>
    <name type="common">Siberian crab apple</name>
    <name type="synonym">Pyrus baccata</name>
    <dbReference type="NCBI Taxonomy" id="106549"/>
    <lineage>
        <taxon>Eukaryota</taxon>
        <taxon>Viridiplantae</taxon>
        <taxon>Streptophyta</taxon>
        <taxon>Embryophyta</taxon>
        <taxon>Tracheophyta</taxon>
        <taxon>Spermatophyta</taxon>
        <taxon>Magnoliopsida</taxon>
        <taxon>eudicotyledons</taxon>
        <taxon>Gunneridae</taxon>
        <taxon>Pentapetalae</taxon>
        <taxon>rosids</taxon>
        <taxon>fabids</taxon>
        <taxon>Rosales</taxon>
        <taxon>Rosaceae</taxon>
        <taxon>Amygdaloideae</taxon>
        <taxon>Maleae</taxon>
        <taxon>Malus</taxon>
    </lineage>
</organism>